<dbReference type="PANTHER" id="PTHR43201">
    <property type="entry name" value="ACYL-COA SYNTHETASE"/>
    <property type="match status" value="1"/>
</dbReference>
<evidence type="ECO:0000256" key="3">
    <source>
        <dbReference type="ARBA" id="ARBA00022741"/>
    </source>
</evidence>
<feature type="domain" description="AMP-dependent synthetase/ligase" evidence="6">
    <location>
        <begin position="76"/>
        <end position="427"/>
    </location>
</feature>
<sequence>MGRTRDKIKEKLGRAPPRPPLAPDQSPYGNLNEILRDSYSPAMILPRHGDSPSAKIYYSHFRHVIKNLAAQPPFSNLRPRDVLTYLLPNSLEHVAVFFATTSVRAVANPLNPSYTAEEIAYYLKDVSSKCIIVPKGDAAILAAVKKALELAGCSGVNVFEVWTAVGTVIRKDKPVRKVDKERRVDVIDPIVHVKPVEGLPHTARQPVQPEERGAPVADDVALMLHTSGTTGRPKGVPLTHGNILRTLKNIEDTYRLTFADVSYLVMPLFHVHGLIGALLSTFHSGGTVVIPPKFSVTSFWHDFIQHGCTWYSAVPTIHQMLLLKAKDTYNGSSGKLRFIRSCSSSLAPATLFQLEKTFKAPVVEAYAMSEAAHQMTANFLPPGMRKPGSVGKGRGVEVRILDGEGKPVKQRGTGEVCIRGSNVITAYHNNEKATQESFFADASNSAGGKWFRTGDLGYIDEMGFLFLVGRIKEQINRGGEKISPVEIDQVLLQCRGVSEAVTFAVSSSIYGQEIEAVVVPKDESKGKLTEADVLAHAEKSLAPFKVPRKIHIANAVPKTATGKVQRLHVAEAFAAPVKAKL</sequence>
<dbReference type="InterPro" id="IPR042099">
    <property type="entry name" value="ANL_N_sf"/>
</dbReference>
<evidence type="ECO:0000256" key="2">
    <source>
        <dbReference type="ARBA" id="ARBA00022598"/>
    </source>
</evidence>
<evidence type="ECO:0000256" key="4">
    <source>
        <dbReference type="ARBA" id="ARBA00022840"/>
    </source>
</evidence>
<comment type="similarity">
    <text evidence="1">Belongs to the ATP-dependent AMP-binding enzyme family.</text>
</comment>
<dbReference type="SUPFAM" id="SSF56801">
    <property type="entry name" value="Acetyl-CoA synthetase-like"/>
    <property type="match status" value="1"/>
</dbReference>
<dbReference type="Proteomes" id="UP001212152">
    <property type="component" value="Unassembled WGS sequence"/>
</dbReference>
<dbReference type="GO" id="GO:0006631">
    <property type="term" value="P:fatty acid metabolic process"/>
    <property type="evidence" value="ECO:0007669"/>
    <property type="project" value="TreeGrafter"/>
</dbReference>
<evidence type="ECO:0000256" key="1">
    <source>
        <dbReference type="ARBA" id="ARBA00006432"/>
    </source>
</evidence>
<feature type="compositionally biased region" description="Basic and acidic residues" evidence="5">
    <location>
        <begin position="1"/>
        <end position="13"/>
    </location>
</feature>
<evidence type="ECO:0000313" key="8">
    <source>
        <dbReference type="EMBL" id="KAJ3184988.1"/>
    </source>
</evidence>
<name>A0AAD5TR60_9FUNG</name>
<dbReference type="PROSITE" id="PS00455">
    <property type="entry name" value="AMP_BINDING"/>
    <property type="match status" value="1"/>
</dbReference>
<dbReference type="GO" id="GO:0005524">
    <property type="term" value="F:ATP binding"/>
    <property type="evidence" value="ECO:0007669"/>
    <property type="project" value="UniProtKB-KW"/>
</dbReference>
<evidence type="ECO:0000256" key="5">
    <source>
        <dbReference type="SAM" id="MobiDB-lite"/>
    </source>
</evidence>
<keyword evidence="2" id="KW-0436">Ligase</keyword>
<dbReference type="Pfam" id="PF00501">
    <property type="entry name" value="AMP-binding"/>
    <property type="match status" value="1"/>
</dbReference>
<keyword evidence="9" id="KW-1185">Reference proteome</keyword>
<dbReference type="AlphaFoldDB" id="A0AAD5TR60"/>
<dbReference type="InterPro" id="IPR025110">
    <property type="entry name" value="AMP-bd_C"/>
</dbReference>
<dbReference type="Gene3D" id="3.30.300.30">
    <property type="match status" value="1"/>
</dbReference>
<keyword evidence="4" id="KW-0067">ATP-binding</keyword>
<dbReference type="EMBL" id="JADGJQ010000002">
    <property type="protein sequence ID" value="KAJ3184988.1"/>
    <property type="molecule type" value="Genomic_DNA"/>
</dbReference>
<evidence type="ECO:0000313" key="9">
    <source>
        <dbReference type="Proteomes" id="UP001212152"/>
    </source>
</evidence>
<evidence type="ECO:0008006" key="10">
    <source>
        <dbReference type="Google" id="ProtNLM"/>
    </source>
</evidence>
<comment type="caution">
    <text evidence="8">The sequence shown here is derived from an EMBL/GenBank/DDBJ whole genome shotgun (WGS) entry which is preliminary data.</text>
</comment>
<evidence type="ECO:0000259" key="6">
    <source>
        <dbReference type="Pfam" id="PF00501"/>
    </source>
</evidence>
<proteinExistence type="inferred from homology"/>
<reference evidence="8" key="1">
    <citation type="submission" date="2020-05" db="EMBL/GenBank/DDBJ databases">
        <title>Phylogenomic resolution of chytrid fungi.</title>
        <authorList>
            <person name="Stajich J.E."/>
            <person name="Amses K."/>
            <person name="Simmons R."/>
            <person name="Seto K."/>
            <person name="Myers J."/>
            <person name="Bonds A."/>
            <person name="Quandt C.A."/>
            <person name="Barry K."/>
            <person name="Liu P."/>
            <person name="Grigoriev I."/>
            <person name="Longcore J.E."/>
            <person name="James T.Y."/>
        </authorList>
    </citation>
    <scope>NUCLEOTIDE SEQUENCE</scope>
    <source>
        <strain evidence="8">JEL0379</strain>
    </source>
</reference>
<gene>
    <name evidence="8" type="ORF">HDU87_002554</name>
</gene>
<dbReference type="InterPro" id="IPR045310">
    <property type="entry name" value="Pcs60-like"/>
</dbReference>
<dbReference type="Pfam" id="PF13193">
    <property type="entry name" value="AMP-binding_C"/>
    <property type="match status" value="1"/>
</dbReference>
<dbReference type="InterPro" id="IPR000873">
    <property type="entry name" value="AMP-dep_synth/lig_dom"/>
</dbReference>
<organism evidence="8 9">
    <name type="scientific">Geranomyces variabilis</name>
    <dbReference type="NCBI Taxonomy" id="109894"/>
    <lineage>
        <taxon>Eukaryota</taxon>
        <taxon>Fungi</taxon>
        <taxon>Fungi incertae sedis</taxon>
        <taxon>Chytridiomycota</taxon>
        <taxon>Chytridiomycota incertae sedis</taxon>
        <taxon>Chytridiomycetes</taxon>
        <taxon>Spizellomycetales</taxon>
        <taxon>Powellomycetaceae</taxon>
        <taxon>Geranomyces</taxon>
    </lineage>
</organism>
<accession>A0AAD5TR60</accession>
<evidence type="ECO:0000259" key="7">
    <source>
        <dbReference type="Pfam" id="PF13193"/>
    </source>
</evidence>
<feature type="domain" description="AMP-binding enzyme C-terminal" evidence="7">
    <location>
        <begin position="486"/>
        <end position="563"/>
    </location>
</feature>
<dbReference type="InterPro" id="IPR045851">
    <property type="entry name" value="AMP-bd_C_sf"/>
</dbReference>
<feature type="region of interest" description="Disordered" evidence="5">
    <location>
        <begin position="1"/>
        <end position="29"/>
    </location>
</feature>
<dbReference type="GO" id="GO:0031956">
    <property type="term" value="F:medium-chain fatty acid-CoA ligase activity"/>
    <property type="evidence" value="ECO:0007669"/>
    <property type="project" value="TreeGrafter"/>
</dbReference>
<keyword evidence="3" id="KW-0547">Nucleotide-binding</keyword>
<dbReference type="InterPro" id="IPR020845">
    <property type="entry name" value="AMP-binding_CS"/>
</dbReference>
<protein>
    <recommendedName>
        <fullName evidence="10">Peroxisomal-coenzyme A synthetase</fullName>
    </recommendedName>
</protein>
<dbReference type="Gene3D" id="3.40.50.12780">
    <property type="entry name" value="N-terminal domain of ligase-like"/>
    <property type="match status" value="1"/>
</dbReference>
<dbReference type="PANTHER" id="PTHR43201:SF5">
    <property type="entry name" value="MEDIUM-CHAIN ACYL-COA LIGASE ACSF2, MITOCHONDRIAL"/>
    <property type="match status" value="1"/>
</dbReference>
<dbReference type="CDD" id="cd05926">
    <property type="entry name" value="FACL_fum10p_like"/>
    <property type="match status" value="1"/>
</dbReference>